<dbReference type="InterPro" id="IPR013325">
    <property type="entry name" value="RNA_pol_sigma_r2"/>
</dbReference>
<dbReference type="GO" id="GO:0006352">
    <property type="term" value="P:DNA-templated transcription initiation"/>
    <property type="evidence" value="ECO:0007669"/>
    <property type="project" value="InterPro"/>
</dbReference>
<evidence type="ECO:0000256" key="3">
    <source>
        <dbReference type="ARBA" id="ARBA00023125"/>
    </source>
</evidence>
<evidence type="ECO:0000256" key="4">
    <source>
        <dbReference type="ARBA" id="ARBA00023163"/>
    </source>
</evidence>
<protein>
    <submittedName>
        <fullName evidence="7">RNA polymerase sigma factor (Sigma-70 family)</fullName>
    </submittedName>
</protein>
<proteinExistence type="predicted"/>
<keyword evidence="1" id="KW-0805">Transcription regulation</keyword>
<dbReference type="SUPFAM" id="SSF88659">
    <property type="entry name" value="Sigma3 and sigma4 domains of RNA polymerase sigma factors"/>
    <property type="match status" value="1"/>
</dbReference>
<dbReference type="SUPFAM" id="SSF88946">
    <property type="entry name" value="Sigma2 domain of RNA polymerase sigma factors"/>
    <property type="match status" value="1"/>
</dbReference>
<comment type="caution">
    <text evidence="7">The sequence shown here is derived from an EMBL/GenBank/DDBJ whole genome shotgun (WGS) entry which is preliminary data.</text>
</comment>
<dbReference type="InterPro" id="IPR007627">
    <property type="entry name" value="RNA_pol_sigma70_r2"/>
</dbReference>
<accession>A0A841Q7K5</accession>
<dbReference type="Gene3D" id="1.10.10.10">
    <property type="entry name" value="Winged helix-like DNA-binding domain superfamily/Winged helix DNA-binding domain"/>
    <property type="match status" value="1"/>
</dbReference>
<keyword evidence="2" id="KW-0731">Sigma factor</keyword>
<dbReference type="Pfam" id="PF08281">
    <property type="entry name" value="Sigma70_r4_2"/>
    <property type="match status" value="1"/>
</dbReference>
<dbReference type="Gene3D" id="1.10.1740.10">
    <property type="match status" value="1"/>
</dbReference>
<dbReference type="GO" id="GO:0016987">
    <property type="term" value="F:sigma factor activity"/>
    <property type="evidence" value="ECO:0007669"/>
    <property type="project" value="UniProtKB-KW"/>
</dbReference>
<sequence length="169" mass="20242">MVEVKKQPFNDVLKEYDRIIYHLIHRLGIRDPYREFYQEGVIALWKAYETYDEDKGGKFSTYAYFRIEKALLSSIRDQNRRQEKEEKYKQIMFTFENLVTTDEYDLIDMYTLEKIKAALSEKQLIWFTSFVLNDLSVKEIAENEGVTVDAVKNWARLAKPKIRKLLHVN</sequence>
<dbReference type="Proteomes" id="UP000581688">
    <property type="component" value="Unassembled WGS sequence"/>
</dbReference>
<evidence type="ECO:0000313" key="8">
    <source>
        <dbReference type="Proteomes" id="UP000581688"/>
    </source>
</evidence>
<evidence type="ECO:0000259" key="5">
    <source>
        <dbReference type="Pfam" id="PF04542"/>
    </source>
</evidence>
<dbReference type="EMBL" id="JACHGH010000010">
    <property type="protein sequence ID" value="MBB6454559.1"/>
    <property type="molecule type" value="Genomic_DNA"/>
</dbReference>
<reference evidence="7 8" key="1">
    <citation type="submission" date="2020-08" db="EMBL/GenBank/DDBJ databases">
        <title>Genomic Encyclopedia of Type Strains, Phase IV (KMG-IV): sequencing the most valuable type-strain genomes for metagenomic binning, comparative biology and taxonomic classification.</title>
        <authorList>
            <person name="Goeker M."/>
        </authorList>
    </citation>
    <scope>NUCLEOTIDE SEQUENCE [LARGE SCALE GENOMIC DNA]</scope>
    <source>
        <strain evidence="7 8">DSM 19612</strain>
    </source>
</reference>
<dbReference type="NCBIfam" id="TIGR02937">
    <property type="entry name" value="sigma70-ECF"/>
    <property type="match status" value="1"/>
</dbReference>
<dbReference type="AlphaFoldDB" id="A0A841Q7K5"/>
<dbReference type="Pfam" id="PF04542">
    <property type="entry name" value="Sigma70_r2"/>
    <property type="match status" value="1"/>
</dbReference>
<dbReference type="InterPro" id="IPR013249">
    <property type="entry name" value="RNA_pol_sigma70_r4_t2"/>
</dbReference>
<dbReference type="PANTHER" id="PTHR30385">
    <property type="entry name" value="SIGMA FACTOR F FLAGELLAR"/>
    <property type="match status" value="1"/>
</dbReference>
<dbReference type="GO" id="GO:0003677">
    <property type="term" value="F:DNA binding"/>
    <property type="evidence" value="ECO:0007669"/>
    <property type="project" value="UniProtKB-KW"/>
</dbReference>
<evidence type="ECO:0000256" key="1">
    <source>
        <dbReference type="ARBA" id="ARBA00023015"/>
    </source>
</evidence>
<dbReference type="InterPro" id="IPR013324">
    <property type="entry name" value="RNA_pol_sigma_r3/r4-like"/>
</dbReference>
<feature type="domain" description="RNA polymerase sigma-70 region 2" evidence="5">
    <location>
        <begin position="15"/>
        <end position="81"/>
    </location>
</feature>
<evidence type="ECO:0000313" key="7">
    <source>
        <dbReference type="EMBL" id="MBB6454559.1"/>
    </source>
</evidence>
<dbReference type="InterPro" id="IPR014284">
    <property type="entry name" value="RNA_pol_sigma-70_dom"/>
</dbReference>
<feature type="domain" description="RNA polymerase sigma factor 70 region 4 type 2" evidence="6">
    <location>
        <begin position="115"/>
        <end position="159"/>
    </location>
</feature>
<keyword evidence="8" id="KW-1185">Reference proteome</keyword>
<keyword evidence="4" id="KW-0804">Transcription</keyword>
<dbReference type="InterPro" id="IPR036388">
    <property type="entry name" value="WH-like_DNA-bd_sf"/>
</dbReference>
<evidence type="ECO:0000256" key="2">
    <source>
        <dbReference type="ARBA" id="ARBA00023082"/>
    </source>
</evidence>
<organism evidence="7 8">
    <name type="scientific">Salirhabdus euzebyi</name>
    <dbReference type="NCBI Taxonomy" id="394506"/>
    <lineage>
        <taxon>Bacteria</taxon>
        <taxon>Bacillati</taxon>
        <taxon>Bacillota</taxon>
        <taxon>Bacilli</taxon>
        <taxon>Bacillales</taxon>
        <taxon>Bacillaceae</taxon>
        <taxon>Salirhabdus</taxon>
    </lineage>
</organism>
<name>A0A841Q7K5_9BACI</name>
<gene>
    <name evidence="7" type="ORF">HNQ94_003048</name>
</gene>
<keyword evidence="3" id="KW-0238">DNA-binding</keyword>
<dbReference type="RefSeq" id="WP_174496952.1">
    <property type="nucleotide sequence ID" value="NZ_CADDWK010000010.1"/>
</dbReference>
<evidence type="ECO:0000259" key="6">
    <source>
        <dbReference type="Pfam" id="PF08281"/>
    </source>
</evidence>